<protein>
    <recommendedName>
        <fullName evidence="1">non-specific serine/threonine protein kinase</fullName>
        <ecNumber evidence="1">2.7.11.1</ecNumber>
    </recommendedName>
</protein>
<evidence type="ECO:0000256" key="2">
    <source>
        <dbReference type="ARBA" id="ARBA00022527"/>
    </source>
</evidence>
<dbReference type="GO" id="GO:0050684">
    <property type="term" value="P:regulation of mRNA processing"/>
    <property type="evidence" value="ECO:0007669"/>
    <property type="project" value="TreeGrafter"/>
</dbReference>
<reference evidence="11" key="1">
    <citation type="journal article" date="2017" name="Genome Biol.">
        <title>Comparative genomics reveals high biological diversity and specific adaptations in the industrially and medically important fungal genus Aspergillus.</title>
        <authorList>
            <person name="de Vries R.P."/>
            <person name="Riley R."/>
            <person name="Wiebenga A."/>
            <person name="Aguilar-Osorio G."/>
            <person name="Amillis S."/>
            <person name="Uchima C.A."/>
            <person name="Anderluh G."/>
            <person name="Asadollahi M."/>
            <person name="Askin M."/>
            <person name="Barry K."/>
            <person name="Battaglia E."/>
            <person name="Bayram O."/>
            <person name="Benocci T."/>
            <person name="Braus-Stromeyer S.A."/>
            <person name="Caldana C."/>
            <person name="Canovas D."/>
            <person name="Cerqueira G.C."/>
            <person name="Chen F."/>
            <person name="Chen W."/>
            <person name="Choi C."/>
            <person name="Clum A."/>
            <person name="Dos Santos R.A."/>
            <person name="Damasio A.R."/>
            <person name="Diallinas G."/>
            <person name="Emri T."/>
            <person name="Fekete E."/>
            <person name="Flipphi M."/>
            <person name="Freyberg S."/>
            <person name="Gallo A."/>
            <person name="Gournas C."/>
            <person name="Habgood R."/>
            <person name="Hainaut M."/>
            <person name="Harispe M.L."/>
            <person name="Henrissat B."/>
            <person name="Hilden K.S."/>
            <person name="Hope R."/>
            <person name="Hossain A."/>
            <person name="Karabika E."/>
            <person name="Karaffa L."/>
            <person name="Karanyi Z."/>
            <person name="Krasevec N."/>
            <person name="Kuo A."/>
            <person name="Kusch H."/>
            <person name="LaButti K."/>
            <person name="Lagendijk E.L."/>
            <person name="Lapidus A."/>
            <person name="Levasseur A."/>
            <person name="Lindquist E."/>
            <person name="Lipzen A."/>
            <person name="Logrieco A.F."/>
            <person name="MacCabe A."/>
            <person name="Maekelae M.R."/>
            <person name="Malavazi I."/>
            <person name="Melin P."/>
            <person name="Meyer V."/>
            <person name="Mielnichuk N."/>
            <person name="Miskei M."/>
            <person name="Molnar A.P."/>
            <person name="Mule G."/>
            <person name="Ngan C.Y."/>
            <person name="Orejas M."/>
            <person name="Orosz E."/>
            <person name="Ouedraogo J.P."/>
            <person name="Overkamp K.M."/>
            <person name="Park H.-S."/>
            <person name="Perrone G."/>
            <person name="Piumi F."/>
            <person name="Punt P.J."/>
            <person name="Ram A.F."/>
            <person name="Ramon A."/>
            <person name="Rauscher S."/>
            <person name="Record E."/>
            <person name="Riano-Pachon D.M."/>
            <person name="Robert V."/>
            <person name="Roehrig J."/>
            <person name="Ruller R."/>
            <person name="Salamov A."/>
            <person name="Salih N.S."/>
            <person name="Samson R.A."/>
            <person name="Sandor E."/>
            <person name="Sanguinetti M."/>
            <person name="Schuetze T."/>
            <person name="Sepcic K."/>
            <person name="Shelest E."/>
            <person name="Sherlock G."/>
            <person name="Sophianopoulou V."/>
            <person name="Squina F.M."/>
            <person name="Sun H."/>
            <person name="Susca A."/>
            <person name="Todd R.B."/>
            <person name="Tsang A."/>
            <person name="Unkles S.E."/>
            <person name="van de Wiele N."/>
            <person name="van Rossen-Uffink D."/>
            <person name="Oliveira J.V."/>
            <person name="Vesth T.C."/>
            <person name="Visser J."/>
            <person name="Yu J.-H."/>
            <person name="Zhou M."/>
            <person name="Andersen M.R."/>
            <person name="Archer D.B."/>
            <person name="Baker S.E."/>
            <person name="Benoit I."/>
            <person name="Brakhage A.A."/>
            <person name="Braus G.H."/>
            <person name="Fischer R."/>
            <person name="Frisvad J.C."/>
            <person name="Goldman G.H."/>
            <person name="Houbraken J."/>
            <person name="Oakley B."/>
            <person name="Pocsi I."/>
            <person name="Scazzocchio C."/>
            <person name="Seiboth B."/>
            <person name="vanKuyk P.A."/>
            <person name="Wortman J."/>
            <person name="Dyer P.S."/>
            <person name="Grigoriev I.V."/>
        </authorList>
    </citation>
    <scope>NUCLEOTIDE SEQUENCE [LARGE SCALE GENOMIC DNA]</scope>
    <source>
        <strain evidence="11">CBS 506.65</strain>
    </source>
</reference>
<dbReference type="AlphaFoldDB" id="A0A1L9SDI6"/>
<dbReference type="InterPro" id="IPR051334">
    <property type="entry name" value="SRPK"/>
</dbReference>
<organism evidence="10 11">
    <name type="scientific">Penicilliopsis zonata CBS 506.65</name>
    <dbReference type="NCBI Taxonomy" id="1073090"/>
    <lineage>
        <taxon>Eukaryota</taxon>
        <taxon>Fungi</taxon>
        <taxon>Dikarya</taxon>
        <taxon>Ascomycota</taxon>
        <taxon>Pezizomycotina</taxon>
        <taxon>Eurotiomycetes</taxon>
        <taxon>Eurotiomycetidae</taxon>
        <taxon>Eurotiales</taxon>
        <taxon>Aspergillaceae</taxon>
        <taxon>Penicilliopsis</taxon>
    </lineage>
</organism>
<dbReference type="EMBL" id="KV878346">
    <property type="protein sequence ID" value="OJJ45147.1"/>
    <property type="molecule type" value="Genomic_DNA"/>
</dbReference>
<dbReference type="InterPro" id="IPR008271">
    <property type="entry name" value="Ser/Thr_kinase_AS"/>
</dbReference>
<dbReference type="Gene3D" id="1.10.510.10">
    <property type="entry name" value="Transferase(Phosphotransferase) domain 1"/>
    <property type="match status" value="1"/>
</dbReference>
<evidence type="ECO:0000256" key="8">
    <source>
        <dbReference type="ARBA" id="ARBA00048679"/>
    </source>
</evidence>
<dbReference type="Pfam" id="PF00069">
    <property type="entry name" value="Pkinase"/>
    <property type="match status" value="2"/>
</dbReference>
<dbReference type="EC" id="2.7.11.1" evidence="1"/>
<keyword evidence="2" id="KW-0723">Serine/threonine-protein kinase</keyword>
<evidence type="ECO:0000256" key="7">
    <source>
        <dbReference type="ARBA" id="ARBA00047899"/>
    </source>
</evidence>
<dbReference type="InterPro" id="IPR011009">
    <property type="entry name" value="Kinase-like_dom_sf"/>
</dbReference>
<dbReference type="GO" id="GO:0005737">
    <property type="term" value="C:cytoplasm"/>
    <property type="evidence" value="ECO:0007669"/>
    <property type="project" value="TreeGrafter"/>
</dbReference>
<keyword evidence="4" id="KW-0547">Nucleotide-binding</keyword>
<evidence type="ECO:0000313" key="10">
    <source>
        <dbReference type="EMBL" id="OJJ45147.1"/>
    </source>
</evidence>
<evidence type="ECO:0000256" key="5">
    <source>
        <dbReference type="ARBA" id="ARBA00022777"/>
    </source>
</evidence>
<comment type="catalytic activity">
    <reaction evidence="8">
        <text>L-seryl-[protein] + ATP = O-phospho-L-seryl-[protein] + ADP + H(+)</text>
        <dbReference type="Rhea" id="RHEA:17989"/>
        <dbReference type="Rhea" id="RHEA-COMP:9863"/>
        <dbReference type="Rhea" id="RHEA-COMP:11604"/>
        <dbReference type="ChEBI" id="CHEBI:15378"/>
        <dbReference type="ChEBI" id="CHEBI:29999"/>
        <dbReference type="ChEBI" id="CHEBI:30616"/>
        <dbReference type="ChEBI" id="CHEBI:83421"/>
        <dbReference type="ChEBI" id="CHEBI:456216"/>
        <dbReference type="EC" id="2.7.11.1"/>
    </reaction>
</comment>
<dbReference type="GO" id="GO:0000245">
    <property type="term" value="P:spliceosomal complex assembly"/>
    <property type="evidence" value="ECO:0007669"/>
    <property type="project" value="TreeGrafter"/>
</dbReference>
<evidence type="ECO:0000313" key="11">
    <source>
        <dbReference type="Proteomes" id="UP000184188"/>
    </source>
</evidence>
<evidence type="ECO:0000256" key="4">
    <source>
        <dbReference type="ARBA" id="ARBA00022741"/>
    </source>
</evidence>
<evidence type="ECO:0000256" key="1">
    <source>
        <dbReference type="ARBA" id="ARBA00012513"/>
    </source>
</evidence>
<dbReference type="SMART" id="SM00220">
    <property type="entry name" value="S_TKc"/>
    <property type="match status" value="1"/>
</dbReference>
<feature type="domain" description="Protein kinase" evidence="9">
    <location>
        <begin position="1"/>
        <end position="267"/>
    </location>
</feature>
<keyword evidence="11" id="KW-1185">Reference proteome</keyword>
<keyword evidence="6" id="KW-0067">ATP-binding</keyword>
<dbReference type="InterPro" id="IPR000719">
    <property type="entry name" value="Prot_kinase_dom"/>
</dbReference>
<evidence type="ECO:0000256" key="6">
    <source>
        <dbReference type="ARBA" id="ARBA00022840"/>
    </source>
</evidence>
<dbReference type="PROSITE" id="PS00108">
    <property type="entry name" value="PROTEIN_KINASE_ST"/>
    <property type="match status" value="1"/>
</dbReference>
<keyword evidence="5" id="KW-0418">Kinase</keyword>
<dbReference type="SUPFAM" id="SSF56112">
    <property type="entry name" value="Protein kinase-like (PK-like)"/>
    <property type="match status" value="1"/>
</dbReference>
<dbReference type="STRING" id="1073090.A0A1L9SDI6"/>
<dbReference type="GO" id="GO:0005634">
    <property type="term" value="C:nucleus"/>
    <property type="evidence" value="ECO:0007669"/>
    <property type="project" value="TreeGrafter"/>
</dbReference>
<evidence type="ECO:0000256" key="3">
    <source>
        <dbReference type="ARBA" id="ARBA00022679"/>
    </source>
</evidence>
<comment type="catalytic activity">
    <reaction evidence="7">
        <text>L-threonyl-[protein] + ATP = O-phospho-L-threonyl-[protein] + ADP + H(+)</text>
        <dbReference type="Rhea" id="RHEA:46608"/>
        <dbReference type="Rhea" id="RHEA-COMP:11060"/>
        <dbReference type="Rhea" id="RHEA-COMP:11605"/>
        <dbReference type="ChEBI" id="CHEBI:15378"/>
        <dbReference type="ChEBI" id="CHEBI:30013"/>
        <dbReference type="ChEBI" id="CHEBI:30616"/>
        <dbReference type="ChEBI" id="CHEBI:61977"/>
        <dbReference type="ChEBI" id="CHEBI:456216"/>
        <dbReference type="EC" id="2.7.11.1"/>
    </reaction>
</comment>
<dbReference type="PANTHER" id="PTHR47634">
    <property type="entry name" value="PROTEIN KINASE DOMAIN-CONTAINING PROTEIN-RELATED"/>
    <property type="match status" value="1"/>
</dbReference>
<evidence type="ECO:0000259" key="9">
    <source>
        <dbReference type="PROSITE" id="PS50011"/>
    </source>
</evidence>
<dbReference type="PROSITE" id="PS50011">
    <property type="entry name" value="PROTEIN_KINASE_DOM"/>
    <property type="match status" value="1"/>
</dbReference>
<dbReference type="GeneID" id="34614199"/>
<proteinExistence type="predicted"/>
<dbReference type="GO" id="GO:0005524">
    <property type="term" value="F:ATP binding"/>
    <property type="evidence" value="ECO:0007669"/>
    <property type="project" value="UniProtKB-KW"/>
</dbReference>
<dbReference type="PANTHER" id="PTHR47634:SF9">
    <property type="entry name" value="PROTEIN KINASE DOMAIN-CONTAINING PROTEIN-RELATED"/>
    <property type="match status" value="1"/>
</dbReference>
<dbReference type="RefSeq" id="XP_022579657.1">
    <property type="nucleotide sequence ID" value="XM_022727735.1"/>
</dbReference>
<sequence>MVFEPLGEPLWILKARFQGNVIPPDTLRLVSKMIIEGLDYLHSQCPVIHTDLKPDNVLMALREHSRLHLVAQDEIQEPLPQKGLQDRTIYLSRNYFGLQGQEIGRPVITDFGLAVRGDQRSFYHHSIQPDEYRAPEVILDAGWSYSVDIWNLGVLIWDLLEGSGPFDMAKSGMETHSVERHLARIIALIGPPPMDLLQDGKESSRYFDNKGRFKFPDLIPECRGMEDSLTSLEGQDKRMFLDFVSRMVQWRPADRSKPEELLLDPWLRQP</sequence>
<gene>
    <name evidence="10" type="ORF">ASPZODRAFT_2111073</name>
</gene>
<dbReference type="Proteomes" id="UP000184188">
    <property type="component" value="Unassembled WGS sequence"/>
</dbReference>
<name>A0A1L9SDI6_9EURO</name>
<dbReference type="GO" id="GO:0004674">
    <property type="term" value="F:protein serine/threonine kinase activity"/>
    <property type="evidence" value="ECO:0007669"/>
    <property type="project" value="UniProtKB-KW"/>
</dbReference>
<accession>A0A1L9SDI6</accession>
<dbReference type="OrthoDB" id="5979581at2759"/>
<dbReference type="VEuPathDB" id="FungiDB:ASPZODRAFT_2111073"/>
<keyword evidence="3" id="KW-0808">Transferase</keyword>